<sequence>MTNFRSVISLVLIVAAVLGTAFMWYRFFTSAPSPAVSLASSSGLAVGSQSLLKLLESLEQLKFDLAVLDDPAYKSLQDFTPNILLPESKGRSNPFAPLR</sequence>
<dbReference type="Proteomes" id="UP000177486">
    <property type="component" value="Unassembled WGS sequence"/>
</dbReference>
<gene>
    <name evidence="1" type="ORF">A2931_04445</name>
</gene>
<comment type="caution">
    <text evidence="1">The sequence shown here is derived from an EMBL/GenBank/DDBJ whole genome shotgun (WGS) entry which is preliminary data.</text>
</comment>
<organism evidence="1 2">
    <name type="scientific">Candidatus Niyogibacteria bacterium RIFCSPLOWO2_01_FULL_45_48</name>
    <dbReference type="NCBI Taxonomy" id="1801724"/>
    <lineage>
        <taxon>Bacteria</taxon>
        <taxon>Candidatus Niyogiibacteriota</taxon>
    </lineage>
</organism>
<reference evidence="1 2" key="1">
    <citation type="journal article" date="2016" name="Nat. Commun.">
        <title>Thousands of microbial genomes shed light on interconnected biogeochemical processes in an aquifer system.</title>
        <authorList>
            <person name="Anantharaman K."/>
            <person name="Brown C.T."/>
            <person name="Hug L.A."/>
            <person name="Sharon I."/>
            <person name="Castelle C.J."/>
            <person name="Probst A.J."/>
            <person name="Thomas B.C."/>
            <person name="Singh A."/>
            <person name="Wilkins M.J."/>
            <person name="Karaoz U."/>
            <person name="Brodie E.L."/>
            <person name="Williams K.H."/>
            <person name="Hubbard S.S."/>
            <person name="Banfield J.F."/>
        </authorList>
    </citation>
    <scope>NUCLEOTIDE SEQUENCE [LARGE SCALE GENOMIC DNA]</scope>
</reference>
<dbReference type="EMBL" id="MHMQ01000034">
    <property type="protein sequence ID" value="OGZ29615.1"/>
    <property type="molecule type" value="Genomic_DNA"/>
</dbReference>
<proteinExistence type="predicted"/>
<evidence type="ECO:0000313" key="2">
    <source>
        <dbReference type="Proteomes" id="UP000177486"/>
    </source>
</evidence>
<protein>
    <submittedName>
        <fullName evidence="1">Uncharacterized protein</fullName>
    </submittedName>
</protein>
<accession>A0A1G2EUX9</accession>
<name>A0A1G2EUX9_9BACT</name>
<evidence type="ECO:0000313" key="1">
    <source>
        <dbReference type="EMBL" id="OGZ29615.1"/>
    </source>
</evidence>
<dbReference type="AlphaFoldDB" id="A0A1G2EUX9"/>